<reference evidence="6 7" key="1">
    <citation type="submission" date="2019-12" db="EMBL/GenBank/DDBJ databases">
        <authorList>
            <person name="Alioto T."/>
            <person name="Alioto T."/>
            <person name="Gomez Garrido J."/>
        </authorList>
    </citation>
    <scope>NUCLEOTIDE SEQUENCE [LARGE SCALE GENOMIC DNA]</scope>
</reference>
<dbReference type="PROSITE" id="PS50112">
    <property type="entry name" value="PAS"/>
    <property type="match status" value="1"/>
</dbReference>
<accession>A0A8S0R021</accession>
<protein>
    <submittedName>
        <fullName evidence="6">LOV domain-containing</fullName>
    </submittedName>
</protein>
<comment type="caution">
    <text evidence="6">The sequence shown here is derived from an EMBL/GenBank/DDBJ whole genome shotgun (WGS) entry which is preliminary data.</text>
</comment>
<name>A0A8S0R021_OLEEU</name>
<evidence type="ECO:0000256" key="2">
    <source>
        <dbReference type="ARBA" id="ARBA00022606"/>
    </source>
</evidence>
<keyword evidence="1" id="KW-0600">Photoreceptor protein</keyword>
<evidence type="ECO:0000256" key="1">
    <source>
        <dbReference type="ARBA" id="ARBA00022543"/>
    </source>
</evidence>
<dbReference type="CDD" id="cd00130">
    <property type="entry name" value="PAS"/>
    <property type="match status" value="1"/>
</dbReference>
<dbReference type="Gene3D" id="3.30.450.20">
    <property type="entry name" value="PAS domain"/>
    <property type="match status" value="1"/>
</dbReference>
<evidence type="ECO:0000313" key="7">
    <source>
        <dbReference type="Proteomes" id="UP000594638"/>
    </source>
</evidence>
<keyword evidence="3" id="KW-0157">Chromophore</keyword>
<proteinExistence type="predicted"/>
<dbReference type="Gramene" id="OE9A054299T1">
    <property type="protein sequence ID" value="OE9A054299C1"/>
    <property type="gene ID" value="OE9A054299"/>
</dbReference>
<dbReference type="InterPro" id="IPR000014">
    <property type="entry name" value="PAS"/>
</dbReference>
<keyword evidence="7" id="KW-1185">Reference proteome</keyword>
<keyword evidence="2" id="KW-0716">Sensory transduction</keyword>
<evidence type="ECO:0000313" key="6">
    <source>
        <dbReference type="EMBL" id="CAA2972240.1"/>
    </source>
</evidence>
<evidence type="ECO:0000256" key="3">
    <source>
        <dbReference type="ARBA" id="ARBA00022991"/>
    </source>
</evidence>
<organism evidence="6 7">
    <name type="scientific">Olea europaea subsp. europaea</name>
    <dbReference type="NCBI Taxonomy" id="158383"/>
    <lineage>
        <taxon>Eukaryota</taxon>
        <taxon>Viridiplantae</taxon>
        <taxon>Streptophyta</taxon>
        <taxon>Embryophyta</taxon>
        <taxon>Tracheophyta</taxon>
        <taxon>Spermatophyta</taxon>
        <taxon>Magnoliopsida</taxon>
        <taxon>eudicotyledons</taxon>
        <taxon>Gunneridae</taxon>
        <taxon>Pentapetalae</taxon>
        <taxon>asterids</taxon>
        <taxon>lamiids</taxon>
        <taxon>Lamiales</taxon>
        <taxon>Oleaceae</taxon>
        <taxon>Oleeae</taxon>
        <taxon>Olea</taxon>
    </lineage>
</organism>
<evidence type="ECO:0000259" key="5">
    <source>
        <dbReference type="PROSITE" id="PS50112"/>
    </source>
</evidence>
<dbReference type="NCBIfam" id="TIGR00229">
    <property type="entry name" value="sensory_box"/>
    <property type="match status" value="1"/>
</dbReference>
<dbReference type="EMBL" id="CACTIH010002043">
    <property type="protein sequence ID" value="CAA2972240.1"/>
    <property type="molecule type" value="Genomic_DNA"/>
</dbReference>
<dbReference type="GO" id="GO:0009881">
    <property type="term" value="F:photoreceptor activity"/>
    <property type="evidence" value="ECO:0007669"/>
    <property type="project" value="UniProtKB-KW"/>
</dbReference>
<dbReference type="Proteomes" id="UP000594638">
    <property type="component" value="Unassembled WGS sequence"/>
</dbReference>
<gene>
    <name evidence="6" type="ORF">OLEA9_A054299</name>
</gene>
<dbReference type="OrthoDB" id="447251at2759"/>
<dbReference type="AlphaFoldDB" id="A0A8S0R021"/>
<keyword evidence="4" id="KW-0675">Receptor</keyword>
<dbReference type="SUPFAM" id="SSF55785">
    <property type="entry name" value="PYP-like sensor domain (PAS domain)"/>
    <property type="match status" value="1"/>
</dbReference>
<sequence length="126" mass="13934">MEWDSNSESDLSGGEEEEEVAEALGFLLKKSGGGVPFPVDRLLQPAPCGFAVTDALEPDQPIIYVNSVFEMVTGYRAEEVLGRNWTQGWKIPVLTDTELDIYIVVHTGDGFVIRLVEMLCIEIICI</sequence>
<feature type="domain" description="PAS" evidence="5">
    <location>
        <begin position="41"/>
        <end position="84"/>
    </location>
</feature>
<evidence type="ECO:0000256" key="4">
    <source>
        <dbReference type="ARBA" id="ARBA00023170"/>
    </source>
</evidence>
<dbReference type="InterPro" id="IPR035965">
    <property type="entry name" value="PAS-like_dom_sf"/>
</dbReference>